<dbReference type="EMBL" id="CAXAMN010009935">
    <property type="protein sequence ID" value="CAK9030199.1"/>
    <property type="molecule type" value="Genomic_DNA"/>
</dbReference>
<feature type="region of interest" description="Disordered" evidence="1">
    <location>
        <begin position="256"/>
        <end position="288"/>
    </location>
</feature>
<evidence type="ECO:0000256" key="1">
    <source>
        <dbReference type="SAM" id="MobiDB-lite"/>
    </source>
</evidence>
<name>A0ABP0KUX5_9DINO</name>
<gene>
    <name evidence="2" type="ORF">CCMP2556_LOCUS17779</name>
</gene>
<protein>
    <submittedName>
        <fullName evidence="2">Uncharacterized protein</fullName>
    </submittedName>
</protein>
<dbReference type="Proteomes" id="UP001642484">
    <property type="component" value="Unassembled WGS sequence"/>
</dbReference>
<sequence length="305" mass="34293">MACAAWSSCGDVPQLEARGKRSLMCWQGKGWCKLGEHAQERMLHPDQFCHPHCEDPDEHTSLVKRVKQVQREGEESKQQWWAFCELEGKSNRRDPQRHSLQSLRRFFQIREQGGLPRSVQKLRSDAAAHQLWVQKLTEILRASEEAKQNWWDYCDKYHGGLRYPQQHTAKSIQTFFECHAAHGVPGAETAQKDLADDAAALATLSPEVACVTVKGQKTYVVQFQEPVFKALPDVLKFHPLSSQSACVAQTGFEHPISPHGGSVGQAPEASSTDRQRSRSPKNERSEVRRTVVCSRLVAAGTQVVS</sequence>
<comment type="caution">
    <text evidence="2">The sequence shown here is derived from an EMBL/GenBank/DDBJ whole genome shotgun (WGS) entry which is preliminary data.</text>
</comment>
<evidence type="ECO:0000313" key="2">
    <source>
        <dbReference type="EMBL" id="CAK9030199.1"/>
    </source>
</evidence>
<reference evidence="2 3" key="1">
    <citation type="submission" date="2024-02" db="EMBL/GenBank/DDBJ databases">
        <authorList>
            <person name="Chen Y."/>
            <person name="Shah S."/>
            <person name="Dougan E. K."/>
            <person name="Thang M."/>
            <person name="Chan C."/>
        </authorList>
    </citation>
    <scope>NUCLEOTIDE SEQUENCE [LARGE SCALE GENOMIC DNA]</scope>
</reference>
<accession>A0ABP0KUX5</accession>
<keyword evidence="3" id="KW-1185">Reference proteome</keyword>
<proteinExistence type="predicted"/>
<feature type="compositionally biased region" description="Basic and acidic residues" evidence="1">
    <location>
        <begin position="271"/>
        <end position="288"/>
    </location>
</feature>
<evidence type="ECO:0000313" key="3">
    <source>
        <dbReference type="Proteomes" id="UP001642484"/>
    </source>
</evidence>
<organism evidence="2 3">
    <name type="scientific">Durusdinium trenchii</name>
    <dbReference type="NCBI Taxonomy" id="1381693"/>
    <lineage>
        <taxon>Eukaryota</taxon>
        <taxon>Sar</taxon>
        <taxon>Alveolata</taxon>
        <taxon>Dinophyceae</taxon>
        <taxon>Suessiales</taxon>
        <taxon>Symbiodiniaceae</taxon>
        <taxon>Durusdinium</taxon>
    </lineage>
</organism>